<evidence type="ECO:0000313" key="11">
    <source>
        <dbReference type="Proteomes" id="UP000600026"/>
    </source>
</evidence>
<evidence type="ECO:0000256" key="3">
    <source>
        <dbReference type="ARBA" id="ARBA00022448"/>
    </source>
</evidence>
<comment type="similarity">
    <text evidence="2 7">Belongs to the purine-cytosine permease (2.A.39) family.</text>
</comment>
<name>A0A919H5P8_9ACTN</name>
<gene>
    <name evidence="10" type="ORF">Sxan_45220</name>
</gene>
<dbReference type="GO" id="GO:0005886">
    <property type="term" value="C:plasma membrane"/>
    <property type="evidence" value="ECO:0007669"/>
    <property type="project" value="TreeGrafter"/>
</dbReference>
<feature type="transmembrane region" description="Helical" evidence="9">
    <location>
        <begin position="335"/>
        <end position="357"/>
    </location>
</feature>
<evidence type="ECO:0000256" key="7">
    <source>
        <dbReference type="PIRNR" id="PIRNR002744"/>
    </source>
</evidence>
<organism evidence="10 11">
    <name type="scientific">Streptomyces xanthophaeus</name>
    <dbReference type="NCBI Taxonomy" id="67385"/>
    <lineage>
        <taxon>Bacteria</taxon>
        <taxon>Bacillati</taxon>
        <taxon>Actinomycetota</taxon>
        <taxon>Actinomycetes</taxon>
        <taxon>Kitasatosporales</taxon>
        <taxon>Streptomycetaceae</taxon>
        <taxon>Streptomyces</taxon>
    </lineage>
</organism>
<feature type="transmembrane region" description="Helical" evidence="9">
    <location>
        <begin position="211"/>
        <end position="232"/>
    </location>
</feature>
<feature type="transmembrane region" description="Helical" evidence="9">
    <location>
        <begin position="252"/>
        <end position="274"/>
    </location>
</feature>
<dbReference type="EMBL" id="BNEE01000006">
    <property type="protein sequence ID" value="GHI87158.1"/>
    <property type="molecule type" value="Genomic_DNA"/>
</dbReference>
<keyword evidence="3 7" id="KW-0813">Transport</keyword>
<feature type="transmembrane region" description="Helical" evidence="9">
    <location>
        <begin position="38"/>
        <end position="59"/>
    </location>
</feature>
<dbReference type="Gene3D" id="1.10.4160.10">
    <property type="entry name" value="Hydantoin permease"/>
    <property type="match status" value="1"/>
</dbReference>
<dbReference type="InterPro" id="IPR001248">
    <property type="entry name" value="Pur-cyt_permease"/>
</dbReference>
<dbReference type="PIRSF" id="PIRSF002744">
    <property type="entry name" value="Pur-cyt_permease"/>
    <property type="match status" value="1"/>
</dbReference>
<dbReference type="Proteomes" id="UP000600026">
    <property type="component" value="Unassembled WGS sequence"/>
</dbReference>
<proteinExistence type="inferred from homology"/>
<dbReference type="InterPro" id="IPR026030">
    <property type="entry name" value="Pur-cyt_permease_Fcy2/21/22"/>
</dbReference>
<dbReference type="RefSeq" id="WP_031144192.1">
    <property type="nucleotide sequence ID" value="NZ_BNEE01000006.1"/>
</dbReference>
<dbReference type="AlphaFoldDB" id="A0A919H5P8"/>
<dbReference type="PANTHER" id="PTHR31806">
    <property type="entry name" value="PURINE-CYTOSINE PERMEASE FCY2-RELATED"/>
    <property type="match status" value="1"/>
</dbReference>
<keyword evidence="5 9" id="KW-1133">Transmembrane helix</keyword>
<reference evidence="10" key="1">
    <citation type="submission" date="2020-09" db="EMBL/GenBank/DDBJ databases">
        <title>Whole genome shotgun sequence of Streptomyces xanthophaeus NBRC 12829.</title>
        <authorList>
            <person name="Komaki H."/>
            <person name="Tamura T."/>
        </authorList>
    </citation>
    <scope>NUCLEOTIDE SEQUENCE</scope>
    <source>
        <strain evidence="10">NBRC 12829</strain>
    </source>
</reference>
<dbReference type="PANTHER" id="PTHR31806:SF1">
    <property type="entry name" value="PURINE-CYTOSINE PERMEASE FCY2-RELATED"/>
    <property type="match status" value="1"/>
</dbReference>
<dbReference type="Pfam" id="PF02133">
    <property type="entry name" value="Transp_cyt_pur"/>
    <property type="match status" value="1"/>
</dbReference>
<feature type="transmembrane region" description="Helical" evidence="9">
    <location>
        <begin position="411"/>
        <end position="429"/>
    </location>
</feature>
<feature type="transmembrane region" description="Helical" evidence="9">
    <location>
        <begin position="181"/>
        <end position="199"/>
    </location>
</feature>
<evidence type="ECO:0000256" key="5">
    <source>
        <dbReference type="ARBA" id="ARBA00022989"/>
    </source>
</evidence>
<evidence type="ECO:0000256" key="2">
    <source>
        <dbReference type="ARBA" id="ARBA00008974"/>
    </source>
</evidence>
<evidence type="ECO:0000256" key="1">
    <source>
        <dbReference type="ARBA" id="ARBA00004141"/>
    </source>
</evidence>
<feature type="transmembrane region" description="Helical" evidence="9">
    <location>
        <begin position="449"/>
        <end position="465"/>
    </location>
</feature>
<evidence type="ECO:0000256" key="8">
    <source>
        <dbReference type="SAM" id="MobiDB-lite"/>
    </source>
</evidence>
<comment type="subcellular location">
    <subcellularLocation>
        <location evidence="1">Membrane</location>
        <topology evidence="1">Multi-pass membrane protein</topology>
    </subcellularLocation>
</comment>
<protein>
    <submittedName>
        <fullName evidence="10">Allantoin permease</fullName>
    </submittedName>
</protein>
<feature type="transmembrane region" description="Helical" evidence="9">
    <location>
        <begin position="294"/>
        <end position="314"/>
    </location>
</feature>
<feature type="transmembrane region" description="Helical" evidence="9">
    <location>
        <begin position="152"/>
        <end position="174"/>
    </location>
</feature>
<keyword evidence="6 7" id="KW-0472">Membrane</keyword>
<feature type="transmembrane region" description="Helical" evidence="9">
    <location>
        <begin position="363"/>
        <end position="383"/>
    </location>
</feature>
<evidence type="ECO:0000256" key="4">
    <source>
        <dbReference type="ARBA" id="ARBA00022692"/>
    </source>
</evidence>
<dbReference type="GO" id="GO:0022857">
    <property type="term" value="F:transmembrane transporter activity"/>
    <property type="evidence" value="ECO:0007669"/>
    <property type="project" value="InterPro"/>
</dbReference>
<sequence>MPAEPADGAIAPAESTVETRGLEPVPDSERSGRVRELVPTWVAANISVLLLTMGAGLVIFNKLNIWQVLVVAVAAPVVSYGIVGLISIAGKRGGAPGMALSRAVFGQRGNLFPGALIWVARWGWETINAVSGAYAVLTVLDLLFGIKSNTTLIVVTLLFFVGCTFVVSGLGINALRVCSKWSTYLFGAFSVLVLGYLVFTTDWSAVFAKPAGSTAMMVAGIGTIAAGGISWVPSGPDFTRYLPRTASSKGMVGATIGGAGVVVLPMVLMGAVMAVGTPDLATAQDPVSFIGELLPTWIAVPYLLIALVGMLLINSMSMYSAGFTAQTLGIKVPRAWAVSVNAVISLVFGFLLMVVATSFFGSFISFLTLLAVAFSAWIGVFGVDMLRRPAYDGAALLDTTRTSAYWYRGGYAWQAMTAWALALVVGLLFTSVDWFSGPLSSTWIGQNGLGWVAGIVTSGLLYAVLPRTQAPAAHAPAGERELAETLSN</sequence>
<evidence type="ECO:0000256" key="6">
    <source>
        <dbReference type="ARBA" id="ARBA00023136"/>
    </source>
</evidence>
<evidence type="ECO:0000256" key="9">
    <source>
        <dbReference type="SAM" id="Phobius"/>
    </source>
</evidence>
<dbReference type="OrthoDB" id="9809167at2"/>
<keyword evidence="4 9" id="KW-0812">Transmembrane</keyword>
<evidence type="ECO:0000313" key="10">
    <source>
        <dbReference type="EMBL" id="GHI87158.1"/>
    </source>
</evidence>
<comment type="caution">
    <text evidence="10">The sequence shown here is derived from an EMBL/GenBank/DDBJ whole genome shotgun (WGS) entry which is preliminary data.</text>
</comment>
<keyword evidence="11" id="KW-1185">Reference proteome</keyword>
<feature type="region of interest" description="Disordered" evidence="8">
    <location>
        <begin position="1"/>
        <end position="31"/>
    </location>
</feature>
<accession>A0A919H5P8</accession>
<feature type="transmembrane region" description="Helical" evidence="9">
    <location>
        <begin position="65"/>
        <end position="88"/>
    </location>
</feature>